<evidence type="ECO:0000313" key="2">
    <source>
        <dbReference type="Proteomes" id="UP000752012"/>
    </source>
</evidence>
<evidence type="ECO:0000313" key="1">
    <source>
        <dbReference type="EMBL" id="NJP38568.1"/>
    </source>
</evidence>
<gene>
    <name evidence="1" type="ORF">HCN83_13300</name>
</gene>
<dbReference type="EMBL" id="JAATHJ010000024">
    <property type="protein sequence ID" value="NJP38568.1"/>
    <property type="molecule type" value="Genomic_DNA"/>
</dbReference>
<name>A0A969PV96_9BACI</name>
<dbReference type="RefSeq" id="WP_168008182.1">
    <property type="nucleotide sequence ID" value="NZ_JAATHJ010000024.1"/>
</dbReference>
<dbReference type="Proteomes" id="UP000752012">
    <property type="component" value="Unassembled WGS sequence"/>
</dbReference>
<accession>A0A969PV96</accession>
<sequence>MDSIIEHSGSNWTPSKRIVLFEFQNRPNQLLLKCIIGPGEPALREKLHQVAIKYPELFNIVKDRLNTGYEPIYYKEILPNGYQDELDESSIVEMIEQKMNDFLKNDLEKLESAFENEFKSDNTRQR</sequence>
<keyword evidence="2" id="KW-1185">Reference proteome</keyword>
<dbReference type="AlphaFoldDB" id="A0A969PV96"/>
<proteinExistence type="predicted"/>
<organism evidence="1 2">
    <name type="scientific">Alkalicoccus luteus</name>
    <dbReference type="NCBI Taxonomy" id="1237094"/>
    <lineage>
        <taxon>Bacteria</taxon>
        <taxon>Bacillati</taxon>
        <taxon>Bacillota</taxon>
        <taxon>Bacilli</taxon>
        <taxon>Bacillales</taxon>
        <taxon>Bacillaceae</taxon>
        <taxon>Alkalicoccus</taxon>
    </lineage>
</organism>
<reference evidence="1 2" key="1">
    <citation type="submission" date="2020-03" db="EMBL/GenBank/DDBJ databases">
        <title>Assessment of the enzymatic potential of alkaline-tolerant lipase obtained from Bacillus luteus H11 (technogenic soil) for the bioremediation of saline soils contaminated with petroleum substances.</title>
        <authorList>
            <person name="Kalwasinska A."/>
        </authorList>
    </citation>
    <scope>NUCLEOTIDE SEQUENCE [LARGE SCALE GENOMIC DNA]</scope>
    <source>
        <strain evidence="1 2">H11</strain>
    </source>
</reference>
<comment type="caution">
    <text evidence="1">The sequence shown here is derived from an EMBL/GenBank/DDBJ whole genome shotgun (WGS) entry which is preliminary data.</text>
</comment>
<protein>
    <submittedName>
        <fullName evidence="1">Uncharacterized protein</fullName>
    </submittedName>
</protein>